<name>A0A9W6HKB3_9MICO</name>
<keyword evidence="2" id="KW-0732">Signal</keyword>
<keyword evidence="4" id="KW-1185">Reference proteome</keyword>
<accession>A0A9W6HKB3</accession>
<dbReference type="Proteomes" id="UP001142291">
    <property type="component" value="Unassembled WGS sequence"/>
</dbReference>
<evidence type="ECO:0008006" key="5">
    <source>
        <dbReference type="Google" id="ProtNLM"/>
    </source>
</evidence>
<sequence>MSRRVLLASGLGSVAALALAACVPSAGGGASASGGVAPTGSAAPAPGASTSPGSDGGPRVMFIRHAEKPAASGSPYGVQPDGTRDDESLTVQGWTRAGALVGLFDPQTPDGASPVRAGLARPTRIIAADPSKGSRRPAQTVTPLAARRGLTLETTWKKDDTAALADALRTATGHVLVSWEHELIPDILGHLGQIDPAPPTAWPSERFDLVWWLSPSGAGGWSFSQVPQLLLAGDSPAPA</sequence>
<feature type="region of interest" description="Disordered" evidence="1">
    <location>
        <begin position="68"/>
        <end position="87"/>
    </location>
</feature>
<feature type="compositionally biased region" description="Low complexity" evidence="1">
    <location>
        <begin position="33"/>
        <end position="53"/>
    </location>
</feature>
<feature type="chain" id="PRO_5040846174" description="Histidine phosphatase family protein" evidence="2">
    <location>
        <begin position="21"/>
        <end position="239"/>
    </location>
</feature>
<evidence type="ECO:0000256" key="2">
    <source>
        <dbReference type="SAM" id="SignalP"/>
    </source>
</evidence>
<organism evidence="3 4">
    <name type="scientific">Microbacterium dextranolyticum</name>
    <dbReference type="NCBI Taxonomy" id="36806"/>
    <lineage>
        <taxon>Bacteria</taxon>
        <taxon>Bacillati</taxon>
        <taxon>Actinomycetota</taxon>
        <taxon>Actinomycetes</taxon>
        <taxon>Micrococcales</taxon>
        <taxon>Microbacteriaceae</taxon>
        <taxon>Microbacterium</taxon>
    </lineage>
</organism>
<reference evidence="3" key="1">
    <citation type="journal article" date="2014" name="Int. J. Syst. Evol. Microbiol.">
        <title>Complete genome sequence of Corynebacterium casei LMG S-19264T (=DSM 44701T), isolated from a smear-ripened cheese.</title>
        <authorList>
            <consortium name="US DOE Joint Genome Institute (JGI-PGF)"/>
            <person name="Walter F."/>
            <person name="Albersmeier A."/>
            <person name="Kalinowski J."/>
            <person name="Ruckert C."/>
        </authorList>
    </citation>
    <scope>NUCLEOTIDE SEQUENCE</scope>
    <source>
        <strain evidence="3">VKM Ac-1940</strain>
    </source>
</reference>
<evidence type="ECO:0000313" key="3">
    <source>
        <dbReference type="EMBL" id="GLJ94553.1"/>
    </source>
</evidence>
<proteinExistence type="predicted"/>
<dbReference type="RefSeq" id="WP_204963034.1">
    <property type="nucleotide sequence ID" value="NZ_BAAAUR010000008.1"/>
</dbReference>
<gene>
    <name evidence="3" type="ORF">GCM10017591_06140</name>
</gene>
<feature type="signal peptide" evidence="2">
    <location>
        <begin position="1"/>
        <end position="20"/>
    </location>
</feature>
<dbReference type="AlphaFoldDB" id="A0A9W6HKB3"/>
<reference evidence="3" key="2">
    <citation type="submission" date="2023-01" db="EMBL/GenBank/DDBJ databases">
        <authorList>
            <person name="Sun Q."/>
            <person name="Evtushenko L."/>
        </authorList>
    </citation>
    <scope>NUCLEOTIDE SEQUENCE</scope>
    <source>
        <strain evidence="3">VKM Ac-1940</strain>
    </source>
</reference>
<evidence type="ECO:0000256" key="1">
    <source>
        <dbReference type="SAM" id="MobiDB-lite"/>
    </source>
</evidence>
<evidence type="ECO:0000313" key="4">
    <source>
        <dbReference type="Proteomes" id="UP001142291"/>
    </source>
</evidence>
<dbReference type="EMBL" id="BSER01000002">
    <property type="protein sequence ID" value="GLJ94553.1"/>
    <property type="molecule type" value="Genomic_DNA"/>
</dbReference>
<dbReference type="PROSITE" id="PS51257">
    <property type="entry name" value="PROKAR_LIPOPROTEIN"/>
    <property type="match status" value="1"/>
</dbReference>
<feature type="region of interest" description="Disordered" evidence="1">
    <location>
        <begin position="29"/>
        <end position="60"/>
    </location>
</feature>
<comment type="caution">
    <text evidence="3">The sequence shown here is derived from an EMBL/GenBank/DDBJ whole genome shotgun (WGS) entry which is preliminary data.</text>
</comment>
<protein>
    <recommendedName>
        <fullName evidence="5">Histidine phosphatase family protein</fullName>
    </recommendedName>
</protein>